<feature type="compositionally biased region" description="Basic and acidic residues" evidence="1">
    <location>
        <begin position="35"/>
        <end position="47"/>
    </location>
</feature>
<proteinExistence type="predicted"/>
<evidence type="ECO:0000256" key="1">
    <source>
        <dbReference type="SAM" id="MobiDB-lite"/>
    </source>
</evidence>
<evidence type="ECO:0000313" key="2">
    <source>
        <dbReference type="EMBL" id="CAG8696782.1"/>
    </source>
</evidence>
<gene>
    <name evidence="2" type="ORF">RFULGI_LOCUS10238</name>
</gene>
<feature type="non-terminal residue" evidence="2">
    <location>
        <position position="1"/>
    </location>
</feature>
<evidence type="ECO:0000313" key="3">
    <source>
        <dbReference type="Proteomes" id="UP000789396"/>
    </source>
</evidence>
<accession>A0A9N9F0L6</accession>
<keyword evidence="3" id="KW-1185">Reference proteome</keyword>
<dbReference type="Proteomes" id="UP000789396">
    <property type="component" value="Unassembled WGS sequence"/>
</dbReference>
<protein>
    <submittedName>
        <fullName evidence="2">7339_t:CDS:1</fullName>
    </submittedName>
</protein>
<sequence>MSLNNNSEHSQNLIPTFNTLSHPDDLLIEVSSDSSNEKPNEKSDKQVSFKRSKNAHPLWKYFVQSSDENYIDSEYLKSSTSRGVEHYGIRDEKKVKKINRLLVRWIVCNQQPFCVAEDEDFRMFVFELDPATGFLQDKQSRSTFG</sequence>
<dbReference type="EMBL" id="CAJVPZ010019861">
    <property type="protein sequence ID" value="CAG8696782.1"/>
    <property type="molecule type" value="Genomic_DNA"/>
</dbReference>
<feature type="region of interest" description="Disordered" evidence="1">
    <location>
        <begin position="30"/>
        <end position="51"/>
    </location>
</feature>
<comment type="caution">
    <text evidence="2">The sequence shown here is derived from an EMBL/GenBank/DDBJ whole genome shotgun (WGS) entry which is preliminary data.</text>
</comment>
<reference evidence="2" key="1">
    <citation type="submission" date="2021-06" db="EMBL/GenBank/DDBJ databases">
        <authorList>
            <person name="Kallberg Y."/>
            <person name="Tangrot J."/>
            <person name="Rosling A."/>
        </authorList>
    </citation>
    <scope>NUCLEOTIDE SEQUENCE</scope>
    <source>
        <strain evidence="2">IN212</strain>
    </source>
</reference>
<dbReference type="AlphaFoldDB" id="A0A9N9F0L6"/>
<name>A0A9N9F0L6_9GLOM</name>
<dbReference type="OrthoDB" id="10532003at2759"/>
<organism evidence="2 3">
    <name type="scientific">Racocetra fulgida</name>
    <dbReference type="NCBI Taxonomy" id="60492"/>
    <lineage>
        <taxon>Eukaryota</taxon>
        <taxon>Fungi</taxon>
        <taxon>Fungi incertae sedis</taxon>
        <taxon>Mucoromycota</taxon>
        <taxon>Glomeromycotina</taxon>
        <taxon>Glomeromycetes</taxon>
        <taxon>Diversisporales</taxon>
        <taxon>Gigasporaceae</taxon>
        <taxon>Racocetra</taxon>
    </lineage>
</organism>